<dbReference type="GO" id="GO:0050660">
    <property type="term" value="F:flavin adenine dinucleotide binding"/>
    <property type="evidence" value="ECO:0007669"/>
    <property type="project" value="InterPro"/>
</dbReference>
<protein>
    <submittedName>
        <fullName evidence="7">4-hydroxyphenylacetate 3-monooxygenase, oxygenase component</fullName>
    </submittedName>
</protein>
<dbReference type="GO" id="GO:0016712">
    <property type="term" value="F:oxidoreductase activity, acting on paired donors, with incorporation or reduction of molecular oxygen, reduced flavin or flavoprotein as one donor, and incorporation of one atom of oxygen"/>
    <property type="evidence" value="ECO:0007669"/>
    <property type="project" value="InterPro"/>
</dbReference>
<dbReference type="InterPro" id="IPR024674">
    <property type="entry name" value="HpaB/PvcC/4-BUDH_N"/>
</dbReference>
<feature type="domain" description="HpaB/PvcC/4-BUDH N-terminal" evidence="6">
    <location>
        <begin position="5"/>
        <end position="269"/>
    </location>
</feature>
<dbReference type="InterPro" id="IPR012687">
    <property type="entry name" value="HpaB_Deino-type"/>
</dbReference>
<accession>A0A8E2I7L0</accession>
<keyword evidence="1" id="KW-0285">Flavoprotein</keyword>
<comment type="caution">
    <text evidence="7">The sequence shown here is derived from an EMBL/GenBank/DDBJ whole genome shotgun (WGS) entry which is preliminary data.</text>
</comment>
<feature type="binding site" evidence="4">
    <location>
        <begin position="153"/>
        <end position="156"/>
    </location>
    <ligand>
        <name>FAD</name>
        <dbReference type="ChEBI" id="CHEBI:57692"/>
    </ligand>
</feature>
<dbReference type="InterPro" id="IPR046373">
    <property type="entry name" value="Acyl-CoA_Oxase/DH_mid-dom_sf"/>
</dbReference>
<feature type="binding site" evidence="4">
    <location>
        <begin position="449"/>
        <end position="452"/>
    </location>
    <ligand>
        <name>FAD</name>
        <dbReference type="ChEBI" id="CHEBI:57692"/>
    </ligand>
</feature>
<evidence type="ECO:0000256" key="2">
    <source>
        <dbReference type="ARBA" id="ARBA00022827"/>
    </source>
</evidence>
<reference evidence="7 8" key="1">
    <citation type="submission" date="2017-01" db="EMBL/GenBank/DDBJ databases">
        <title>Draft genome sequence of Bacillus oleronius.</title>
        <authorList>
            <person name="Allam M."/>
        </authorList>
    </citation>
    <scope>NUCLEOTIDE SEQUENCE [LARGE SCALE GENOMIC DNA]</scope>
    <source>
        <strain evidence="7 8">DSM 9356</strain>
    </source>
</reference>
<name>A0A8E2I7L0_9BACI</name>
<evidence type="ECO:0000256" key="3">
    <source>
        <dbReference type="ARBA" id="ARBA00023002"/>
    </source>
</evidence>
<dbReference type="InterPro" id="IPR024719">
    <property type="entry name" value="HpaB/PvcC/4-BUDH_C"/>
</dbReference>
<dbReference type="SUPFAM" id="SSF47203">
    <property type="entry name" value="Acyl-CoA dehydrogenase C-terminal domain-like"/>
    <property type="match status" value="1"/>
</dbReference>
<dbReference type="Pfam" id="PF03241">
    <property type="entry name" value="HpaB"/>
    <property type="match status" value="1"/>
</dbReference>
<dbReference type="Gene3D" id="1.10.3140.10">
    <property type="entry name" value="4-hydroxybutyryl-coa dehydratase, domain 1"/>
    <property type="match status" value="1"/>
</dbReference>
<keyword evidence="8" id="KW-1185">Reference proteome</keyword>
<feature type="binding site" evidence="4">
    <location>
        <position position="190"/>
    </location>
    <ligand>
        <name>FAD</name>
        <dbReference type="ChEBI" id="CHEBI:57692"/>
    </ligand>
</feature>
<dbReference type="AlphaFoldDB" id="A0A8E2I7L0"/>
<dbReference type="GO" id="GO:0010124">
    <property type="term" value="P:phenylacetate catabolic process"/>
    <property type="evidence" value="ECO:0007669"/>
    <property type="project" value="InterPro"/>
</dbReference>
<evidence type="ECO:0000259" key="6">
    <source>
        <dbReference type="Pfam" id="PF11794"/>
    </source>
</evidence>
<evidence type="ECO:0000256" key="1">
    <source>
        <dbReference type="ARBA" id="ARBA00022630"/>
    </source>
</evidence>
<organism evidence="7 8">
    <name type="scientific">Heyndrickxia oleronia</name>
    <dbReference type="NCBI Taxonomy" id="38875"/>
    <lineage>
        <taxon>Bacteria</taxon>
        <taxon>Bacillati</taxon>
        <taxon>Bacillota</taxon>
        <taxon>Bacilli</taxon>
        <taxon>Bacillales</taxon>
        <taxon>Bacillaceae</taxon>
        <taxon>Heyndrickxia</taxon>
    </lineage>
</organism>
<feature type="domain" description="HpaB/PvcC/4-BUDH C-terminal" evidence="5">
    <location>
        <begin position="278"/>
        <end position="474"/>
    </location>
</feature>
<dbReference type="SUPFAM" id="SSF56645">
    <property type="entry name" value="Acyl-CoA dehydrogenase NM domain-like"/>
    <property type="match status" value="1"/>
</dbReference>
<dbReference type="Gene3D" id="2.40.110.10">
    <property type="entry name" value="Butyryl-CoA Dehydrogenase, subunit A, domain 2"/>
    <property type="match status" value="1"/>
</dbReference>
<dbReference type="InterPro" id="IPR036250">
    <property type="entry name" value="AcylCo_DH-like_C"/>
</dbReference>
<dbReference type="InterPro" id="IPR004925">
    <property type="entry name" value="HpaB/PvcC/4-BUDH"/>
</dbReference>
<dbReference type="PIRSF" id="PIRSF000331">
    <property type="entry name" value="HpaA_HpaB"/>
    <property type="match status" value="1"/>
</dbReference>
<dbReference type="Pfam" id="PF11794">
    <property type="entry name" value="HpaB_N"/>
    <property type="match status" value="1"/>
</dbReference>
<dbReference type="EMBL" id="MTLA01000329">
    <property type="protein sequence ID" value="OOP66343.1"/>
    <property type="molecule type" value="Genomic_DNA"/>
</dbReference>
<sequence length="475" mass="54284">MSLNGDDFIKRIDGLNNEVWVDGKRITGKISAHPAFSGVLAMKAKLYDYQVEHCEEFTFFSERTNSRVNFSYQQPKTIEDLKKRSIATQKLAKLNAGLLGRSPDYINTGIMSLGVAEEIFKEENQHYHINIRQIYEDAMENDLTFTHTFINPQVNRSDNYFEESDKVIAAKVIRETSEGIIISGARLLATQGGITDEILVLPAGGNYFEDPYNYAFSIPSNTPGLKFICRESFVSNESIYDAPLSSKFEEMDSIVVFDNVLVPWERVFLYKNFKISLRMFSETKFNTFLLYQAVSRMIVKTEFLLGIAESIVETISIKEYQHVKDKITEIISALEIIKALQLSAMTHAKVDSRNTMVPDDYPLNVAICYYPKIYPRLVEILQLLGGSGLILLPTKKQFDSSIGSYLDDYLQGTNSNAVDRVQLFRLAWDLCMSSFGSRQTHFERFFFGDPIRISMGLYDGYPKEKYINMVKDYLS</sequence>
<dbReference type="Proteomes" id="UP000189761">
    <property type="component" value="Unassembled WGS sequence"/>
</dbReference>
<dbReference type="InterPro" id="IPR009100">
    <property type="entry name" value="AcylCoA_DH/oxidase_NM_dom_sf"/>
</dbReference>
<evidence type="ECO:0000259" key="5">
    <source>
        <dbReference type="Pfam" id="PF03241"/>
    </source>
</evidence>
<dbReference type="GO" id="GO:0016627">
    <property type="term" value="F:oxidoreductase activity, acting on the CH-CH group of donors"/>
    <property type="evidence" value="ECO:0007669"/>
    <property type="project" value="InterPro"/>
</dbReference>
<evidence type="ECO:0000313" key="7">
    <source>
        <dbReference type="EMBL" id="OOP66343.1"/>
    </source>
</evidence>
<dbReference type="PANTHER" id="PTHR36117">
    <property type="entry name" value="4-HYDROXYPHENYLACETATE 3-MONOOXYGENASE-RELATED"/>
    <property type="match status" value="1"/>
</dbReference>
<keyword evidence="7" id="KW-0503">Monooxygenase</keyword>
<keyword evidence="2 4" id="KW-0274">FAD</keyword>
<evidence type="ECO:0000313" key="8">
    <source>
        <dbReference type="Proteomes" id="UP000189761"/>
    </source>
</evidence>
<keyword evidence="3" id="KW-0560">Oxidoreductase</keyword>
<gene>
    <name evidence="7" type="ORF">BWZ43_21465</name>
</gene>
<proteinExistence type="predicted"/>
<evidence type="ECO:0000256" key="4">
    <source>
        <dbReference type="PIRSR" id="PIRSR000331-2"/>
    </source>
</evidence>
<dbReference type="NCBIfam" id="TIGR02309">
    <property type="entry name" value="HpaB-1"/>
    <property type="match status" value="1"/>
</dbReference>
<dbReference type="Gene3D" id="1.20.140.10">
    <property type="entry name" value="Butyryl-CoA Dehydrogenase, subunit A, domain 3"/>
    <property type="match status" value="1"/>
</dbReference>
<dbReference type="PANTHER" id="PTHR36117:SF3">
    <property type="entry name" value="4-HYDROXYPHENYLACETATE 3-MONOOXYGENASE-RELATED"/>
    <property type="match status" value="1"/>
</dbReference>